<comment type="similarity">
    <text evidence="1 4">Belongs to the serpin family.</text>
</comment>
<feature type="region of interest" description="Disordered" evidence="5">
    <location>
        <begin position="149"/>
        <end position="169"/>
    </location>
</feature>
<dbReference type="Gene3D" id="2.30.39.10">
    <property type="entry name" value="Alpha-1-antitrypsin, domain 1"/>
    <property type="match status" value="1"/>
</dbReference>
<keyword evidence="2" id="KW-0646">Protease inhibitor</keyword>
<gene>
    <name evidence="8" type="ORF">NMOB1V02_LOCUS5542</name>
</gene>
<evidence type="ECO:0000313" key="8">
    <source>
        <dbReference type="EMBL" id="CAD7277819.1"/>
    </source>
</evidence>
<evidence type="ECO:0000259" key="7">
    <source>
        <dbReference type="SMART" id="SM00093"/>
    </source>
</evidence>
<dbReference type="GO" id="GO:0005615">
    <property type="term" value="C:extracellular space"/>
    <property type="evidence" value="ECO:0007669"/>
    <property type="project" value="InterPro"/>
</dbReference>
<proteinExistence type="inferred from homology"/>
<evidence type="ECO:0000256" key="3">
    <source>
        <dbReference type="ARBA" id="ARBA00022900"/>
    </source>
</evidence>
<sequence length="379" mass="41616">MRLPLAIVFALFVFVDAAQSQSANDVSSGKSRKESPSSRTSGCVRLSDSTRHKMDQSVLDAYIRANNNFSINMFHELYSTPLSDAIDDQVNLVFSPHSIWQAVVLSYLVSGGRMEEALQRSLGVSELGKLKVLMAYKALKYFDKIVMNERQQGSPPPPQPPLAPDHHVAQHLKASVPEVTRGKINDWVSRVTRGKIPELLSSDAVSPATIMALVNAAYFKGKWLNQFAAEDTDPATFILDNAARDMITVPTMKLRDALLPVGVSETLKATVVELPYASGDGNDLSMYVIVPASSPGWNLDDVLERFSVESFAQARDSVVRRDVNLLTLPKFKIETTFELLRPLNNLGLGSMFVPAEADFGCLSANLTSMAFSVAQLVRH</sequence>
<feature type="signal peptide" evidence="6">
    <location>
        <begin position="1"/>
        <end position="17"/>
    </location>
</feature>
<keyword evidence="6" id="KW-0732">Signal</keyword>
<dbReference type="SMART" id="SM00093">
    <property type="entry name" value="SERPIN"/>
    <property type="match status" value="1"/>
</dbReference>
<dbReference type="PANTHER" id="PTHR11461">
    <property type="entry name" value="SERINE PROTEASE INHIBITOR, SERPIN"/>
    <property type="match status" value="1"/>
</dbReference>
<feature type="non-terminal residue" evidence="8">
    <location>
        <position position="379"/>
    </location>
</feature>
<dbReference type="GO" id="GO:0004867">
    <property type="term" value="F:serine-type endopeptidase inhibitor activity"/>
    <property type="evidence" value="ECO:0007669"/>
    <property type="project" value="UniProtKB-KW"/>
</dbReference>
<dbReference type="AlphaFoldDB" id="A0A7R9BMK5"/>
<dbReference type="InterPro" id="IPR036186">
    <property type="entry name" value="Serpin_sf"/>
</dbReference>
<dbReference type="InterPro" id="IPR042178">
    <property type="entry name" value="Serpin_sf_1"/>
</dbReference>
<dbReference type="InterPro" id="IPR000215">
    <property type="entry name" value="Serpin_fam"/>
</dbReference>
<keyword evidence="9" id="KW-1185">Reference proteome</keyword>
<feature type="region of interest" description="Disordered" evidence="5">
    <location>
        <begin position="25"/>
        <end position="49"/>
    </location>
</feature>
<dbReference type="PANTHER" id="PTHR11461:SF211">
    <property type="entry name" value="GH10112P-RELATED"/>
    <property type="match status" value="1"/>
</dbReference>
<name>A0A7R9BMK5_9CRUS</name>
<evidence type="ECO:0000256" key="5">
    <source>
        <dbReference type="SAM" id="MobiDB-lite"/>
    </source>
</evidence>
<evidence type="ECO:0000256" key="2">
    <source>
        <dbReference type="ARBA" id="ARBA00022690"/>
    </source>
</evidence>
<dbReference type="EMBL" id="OA883057">
    <property type="protein sequence ID" value="CAD7277819.1"/>
    <property type="molecule type" value="Genomic_DNA"/>
</dbReference>
<evidence type="ECO:0000256" key="4">
    <source>
        <dbReference type="RuleBase" id="RU000411"/>
    </source>
</evidence>
<accession>A0A7R9BMK5</accession>
<organism evidence="8">
    <name type="scientific">Notodromas monacha</name>
    <dbReference type="NCBI Taxonomy" id="399045"/>
    <lineage>
        <taxon>Eukaryota</taxon>
        <taxon>Metazoa</taxon>
        <taxon>Ecdysozoa</taxon>
        <taxon>Arthropoda</taxon>
        <taxon>Crustacea</taxon>
        <taxon>Oligostraca</taxon>
        <taxon>Ostracoda</taxon>
        <taxon>Podocopa</taxon>
        <taxon>Podocopida</taxon>
        <taxon>Cypridocopina</taxon>
        <taxon>Cypridoidea</taxon>
        <taxon>Cyprididae</taxon>
        <taxon>Notodromas</taxon>
    </lineage>
</organism>
<feature type="domain" description="Serpin" evidence="7">
    <location>
        <begin position="71"/>
        <end position="379"/>
    </location>
</feature>
<dbReference type="Proteomes" id="UP000678499">
    <property type="component" value="Unassembled WGS sequence"/>
</dbReference>
<dbReference type="InterPro" id="IPR042185">
    <property type="entry name" value="Serpin_sf_2"/>
</dbReference>
<dbReference type="SUPFAM" id="SSF56574">
    <property type="entry name" value="Serpins"/>
    <property type="match status" value="1"/>
</dbReference>
<dbReference type="Pfam" id="PF00079">
    <property type="entry name" value="Serpin"/>
    <property type="match status" value="1"/>
</dbReference>
<keyword evidence="3" id="KW-0722">Serine protease inhibitor</keyword>
<reference evidence="8" key="1">
    <citation type="submission" date="2020-11" db="EMBL/GenBank/DDBJ databases">
        <authorList>
            <person name="Tran Van P."/>
        </authorList>
    </citation>
    <scope>NUCLEOTIDE SEQUENCE</scope>
</reference>
<dbReference type="Gene3D" id="3.30.497.10">
    <property type="entry name" value="Antithrombin, subunit I, domain 2"/>
    <property type="match status" value="2"/>
</dbReference>
<evidence type="ECO:0000256" key="1">
    <source>
        <dbReference type="ARBA" id="ARBA00009500"/>
    </source>
</evidence>
<evidence type="ECO:0000313" key="9">
    <source>
        <dbReference type="Proteomes" id="UP000678499"/>
    </source>
</evidence>
<protein>
    <recommendedName>
        <fullName evidence="7">Serpin domain-containing protein</fullName>
    </recommendedName>
</protein>
<dbReference type="EMBL" id="CAJPEX010001020">
    <property type="protein sequence ID" value="CAG0917971.1"/>
    <property type="molecule type" value="Genomic_DNA"/>
</dbReference>
<dbReference type="InterPro" id="IPR023796">
    <property type="entry name" value="Serpin_dom"/>
</dbReference>
<feature type="compositionally biased region" description="Pro residues" evidence="5">
    <location>
        <begin position="154"/>
        <end position="163"/>
    </location>
</feature>
<dbReference type="OrthoDB" id="671595at2759"/>
<evidence type="ECO:0000256" key="6">
    <source>
        <dbReference type="SAM" id="SignalP"/>
    </source>
</evidence>
<feature type="chain" id="PRO_5036210109" description="Serpin domain-containing protein" evidence="6">
    <location>
        <begin position="18"/>
        <end position="379"/>
    </location>
</feature>